<gene>
    <name evidence="11" type="ORF">DFH94DRAFT_630367</name>
</gene>
<dbReference type="InterPro" id="IPR027417">
    <property type="entry name" value="P-loop_NTPase"/>
</dbReference>
<evidence type="ECO:0000313" key="12">
    <source>
        <dbReference type="Proteomes" id="UP000759537"/>
    </source>
</evidence>
<dbReference type="InterPro" id="IPR020618">
    <property type="entry name" value="Adenyl_kinase_AK6"/>
</dbReference>
<feature type="binding site" evidence="10">
    <location>
        <position position="23"/>
    </location>
    <ligand>
        <name>ATP</name>
        <dbReference type="ChEBI" id="CHEBI:30616"/>
    </ligand>
</feature>
<dbReference type="PANTHER" id="PTHR12595:SF0">
    <property type="entry name" value="ADENYLATE KINASE ISOENZYME 6"/>
    <property type="match status" value="1"/>
</dbReference>
<dbReference type="PRINTS" id="PR01100">
    <property type="entry name" value="SHIKIMTKNASE"/>
</dbReference>
<dbReference type="PANTHER" id="PTHR12595">
    <property type="entry name" value="POS9-ACTIVATING FACTOR FAP7-RELATED"/>
    <property type="match status" value="1"/>
</dbReference>
<keyword evidence="7 10" id="KW-0418">Kinase</keyword>
<feature type="binding site" evidence="10">
    <location>
        <position position="24"/>
    </location>
    <ligand>
        <name>ATP</name>
        <dbReference type="ChEBI" id="CHEBI:30616"/>
    </ligand>
</feature>
<comment type="catalytic activity">
    <reaction evidence="1 10">
        <text>AMP + ATP = 2 ADP</text>
        <dbReference type="Rhea" id="RHEA:12973"/>
        <dbReference type="ChEBI" id="CHEBI:30616"/>
        <dbReference type="ChEBI" id="CHEBI:456215"/>
        <dbReference type="ChEBI" id="CHEBI:456216"/>
        <dbReference type="EC" id="2.7.4.3"/>
    </reaction>
</comment>
<sequence>MQENAPRSLPVIVITGTPGTGKTTHAQLLAAQSPVPLQHINVSELIKEKMLHDGFDEEWQSYIADEDKVIDELEPLVSAGGGLILDWHMCDAFPERWIDLVVVLQCNHTRLWDRLEARGYPLKKIQENNEAEIMNVVLEEAREAYAEDIIVTLNSEDATELESNVSRIVQWIEEWLKNQEPDSGS</sequence>
<dbReference type="GO" id="GO:0004017">
    <property type="term" value="F:AMP kinase activity"/>
    <property type="evidence" value="ECO:0007669"/>
    <property type="project" value="UniProtKB-UniRule"/>
</dbReference>
<comment type="catalytic activity">
    <reaction evidence="10">
        <text>ATP + H2O = ADP + phosphate + H(+)</text>
        <dbReference type="Rhea" id="RHEA:13065"/>
        <dbReference type="ChEBI" id="CHEBI:15377"/>
        <dbReference type="ChEBI" id="CHEBI:15378"/>
        <dbReference type="ChEBI" id="CHEBI:30616"/>
        <dbReference type="ChEBI" id="CHEBI:43474"/>
        <dbReference type="ChEBI" id="CHEBI:456216"/>
    </reaction>
</comment>
<dbReference type="OrthoDB" id="10251185at2759"/>
<keyword evidence="12" id="KW-1185">Reference proteome</keyword>
<accession>A0A9P5MWF7</accession>
<name>A0A9P5MWF7_9AGAM</name>
<keyword evidence="8 10" id="KW-0067">ATP-binding</keyword>
<evidence type="ECO:0000256" key="6">
    <source>
        <dbReference type="ARBA" id="ARBA00022741"/>
    </source>
</evidence>
<comment type="function">
    <text evidence="10">Broad-specificity nucleoside monophosphate (NMP) kinase that catalyzes the reversible transfer of the terminal phosphate group between nucleoside triphosphates and monophosphates. Has also ATPase activity. Involved in the late cytoplasmic maturation steps of the 40S ribosomal particles, specifically 18S rRNA maturation. While NMP activity is not required for ribosome maturation, ATPase activity is. Associates transiently with small ribosomal subunit protein uS11. ATP hydrolysis breaks the interaction with uS11. May temporarily remove uS11 from the ribosome to enable a conformational change of the ribosomal RNA that is needed for the final maturation step of the small ribosomal subunit. Its NMP activity may have a role in nuclear energy homeostasis.</text>
</comment>
<reference evidence="11" key="2">
    <citation type="journal article" date="2020" name="Nat. Commun.">
        <title>Large-scale genome sequencing of mycorrhizal fungi provides insights into the early evolution of symbiotic traits.</title>
        <authorList>
            <person name="Miyauchi S."/>
            <person name="Kiss E."/>
            <person name="Kuo A."/>
            <person name="Drula E."/>
            <person name="Kohler A."/>
            <person name="Sanchez-Garcia M."/>
            <person name="Morin E."/>
            <person name="Andreopoulos B."/>
            <person name="Barry K.W."/>
            <person name="Bonito G."/>
            <person name="Buee M."/>
            <person name="Carver A."/>
            <person name="Chen C."/>
            <person name="Cichocki N."/>
            <person name="Clum A."/>
            <person name="Culley D."/>
            <person name="Crous P.W."/>
            <person name="Fauchery L."/>
            <person name="Girlanda M."/>
            <person name="Hayes R.D."/>
            <person name="Keri Z."/>
            <person name="LaButti K."/>
            <person name="Lipzen A."/>
            <person name="Lombard V."/>
            <person name="Magnuson J."/>
            <person name="Maillard F."/>
            <person name="Murat C."/>
            <person name="Nolan M."/>
            <person name="Ohm R.A."/>
            <person name="Pangilinan J."/>
            <person name="Pereira M.F."/>
            <person name="Perotto S."/>
            <person name="Peter M."/>
            <person name="Pfister S."/>
            <person name="Riley R."/>
            <person name="Sitrit Y."/>
            <person name="Stielow J.B."/>
            <person name="Szollosi G."/>
            <person name="Zifcakova L."/>
            <person name="Stursova M."/>
            <person name="Spatafora J.W."/>
            <person name="Tedersoo L."/>
            <person name="Vaario L.M."/>
            <person name="Yamada A."/>
            <person name="Yan M."/>
            <person name="Wang P."/>
            <person name="Xu J."/>
            <person name="Bruns T."/>
            <person name="Baldrian P."/>
            <person name="Vilgalys R."/>
            <person name="Dunand C."/>
            <person name="Henrissat B."/>
            <person name="Grigoriev I.V."/>
            <person name="Hibbett D."/>
            <person name="Nagy L.G."/>
            <person name="Martin F.M."/>
        </authorList>
    </citation>
    <scope>NUCLEOTIDE SEQUENCE</scope>
    <source>
        <strain evidence="11">Prilba</strain>
    </source>
</reference>
<feature type="binding site" evidence="10">
    <location>
        <position position="118"/>
    </location>
    <ligand>
        <name>ATP</name>
        <dbReference type="ChEBI" id="CHEBI:30616"/>
    </ligand>
</feature>
<dbReference type="Proteomes" id="UP000759537">
    <property type="component" value="Unassembled WGS sequence"/>
</dbReference>
<evidence type="ECO:0000256" key="3">
    <source>
        <dbReference type="ARBA" id="ARBA00022517"/>
    </source>
</evidence>
<dbReference type="GO" id="GO:0005524">
    <property type="term" value="F:ATP binding"/>
    <property type="evidence" value="ECO:0007669"/>
    <property type="project" value="UniProtKB-KW"/>
</dbReference>
<dbReference type="EMBL" id="WHVB01000008">
    <property type="protein sequence ID" value="KAF8480378.1"/>
    <property type="molecule type" value="Genomic_DNA"/>
</dbReference>
<feature type="binding site" evidence="10">
    <location>
        <position position="19"/>
    </location>
    <ligand>
        <name>ATP</name>
        <dbReference type="ChEBI" id="CHEBI:30616"/>
    </ligand>
</feature>
<evidence type="ECO:0000256" key="10">
    <source>
        <dbReference type="HAMAP-Rule" id="MF_03173"/>
    </source>
</evidence>
<feature type="region of interest" description="NMPbind" evidence="10">
    <location>
        <begin position="41"/>
        <end position="64"/>
    </location>
</feature>
<evidence type="ECO:0000256" key="9">
    <source>
        <dbReference type="ARBA" id="ARBA00023242"/>
    </source>
</evidence>
<keyword evidence="5 10" id="KW-0808">Transferase</keyword>
<feature type="binding site" evidence="10">
    <location>
        <position position="22"/>
    </location>
    <ligand>
        <name>ATP</name>
        <dbReference type="ChEBI" id="CHEBI:30616"/>
    </ligand>
</feature>
<keyword evidence="2 10" id="KW-0963">Cytoplasm</keyword>
<evidence type="ECO:0000256" key="7">
    <source>
        <dbReference type="ARBA" id="ARBA00022777"/>
    </source>
</evidence>
<proteinExistence type="inferred from homology"/>
<comment type="caution">
    <text evidence="11">The sequence shown here is derived from an EMBL/GenBank/DDBJ whole genome shotgun (WGS) entry which is preliminary data.</text>
</comment>
<dbReference type="GO" id="GO:0005634">
    <property type="term" value="C:nucleus"/>
    <property type="evidence" value="ECO:0007669"/>
    <property type="project" value="UniProtKB-SubCell"/>
</dbReference>
<dbReference type="GO" id="GO:0042274">
    <property type="term" value="P:ribosomal small subunit biogenesis"/>
    <property type="evidence" value="ECO:0007669"/>
    <property type="project" value="UniProtKB-UniRule"/>
</dbReference>
<comment type="subcellular location">
    <subcellularLocation>
        <location evidence="10">Cytoplasm</location>
    </subcellularLocation>
    <subcellularLocation>
        <location evidence="10">Nucleus</location>
    </subcellularLocation>
</comment>
<keyword evidence="3 10" id="KW-0690">Ribosome biogenesis</keyword>
<dbReference type="GO" id="GO:0006364">
    <property type="term" value="P:rRNA processing"/>
    <property type="evidence" value="ECO:0007669"/>
    <property type="project" value="UniProtKB-KW"/>
</dbReference>
<dbReference type="SUPFAM" id="SSF52540">
    <property type="entry name" value="P-loop containing nucleoside triphosphate hydrolases"/>
    <property type="match status" value="1"/>
</dbReference>
<feature type="binding site" evidence="10">
    <location>
        <position position="21"/>
    </location>
    <ligand>
        <name>ATP</name>
        <dbReference type="ChEBI" id="CHEBI:30616"/>
    </ligand>
</feature>
<reference evidence="11" key="1">
    <citation type="submission" date="2019-10" db="EMBL/GenBank/DDBJ databases">
        <authorList>
            <consortium name="DOE Joint Genome Institute"/>
            <person name="Kuo A."/>
            <person name="Miyauchi S."/>
            <person name="Kiss E."/>
            <person name="Drula E."/>
            <person name="Kohler A."/>
            <person name="Sanchez-Garcia M."/>
            <person name="Andreopoulos B."/>
            <person name="Barry K.W."/>
            <person name="Bonito G."/>
            <person name="Buee M."/>
            <person name="Carver A."/>
            <person name="Chen C."/>
            <person name="Cichocki N."/>
            <person name="Clum A."/>
            <person name="Culley D."/>
            <person name="Crous P.W."/>
            <person name="Fauchery L."/>
            <person name="Girlanda M."/>
            <person name="Hayes R."/>
            <person name="Keri Z."/>
            <person name="LaButti K."/>
            <person name="Lipzen A."/>
            <person name="Lombard V."/>
            <person name="Magnuson J."/>
            <person name="Maillard F."/>
            <person name="Morin E."/>
            <person name="Murat C."/>
            <person name="Nolan M."/>
            <person name="Ohm R."/>
            <person name="Pangilinan J."/>
            <person name="Pereira M."/>
            <person name="Perotto S."/>
            <person name="Peter M."/>
            <person name="Riley R."/>
            <person name="Sitrit Y."/>
            <person name="Stielow B."/>
            <person name="Szollosi G."/>
            <person name="Zifcakova L."/>
            <person name="Stursova M."/>
            <person name="Spatafora J.W."/>
            <person name="Tedersoo L."/>
            <person name="Vaario L.-M."/>
            <person name="Yamada A."/>
            <person name="Yan M."/>
            <person name="Wang P."/>
            <person name="Xu J."/>
            <person name="Bruns T."/>
            <person name="Baldrian P."/>
            <person name="Vilgalys R."/>
            <person name="Henrissat B."/>
            <person name="Grigoriev I.V."/>
            <person name="Hibbett D."/>
            <person name="Nagy L.G."/>
            <person name="Martin F.M."/>
        </authorList>
    </citation>
    <scope>NUCLEOTIDE SEQUENCE</scope>
    <source>
        <strain evidence="11">Prilba</strain>
    </source>
</reference>
<keyword evidence="4 10" id="KW-0698">rRNA processing</keyword>
<evidence type="ECO:0000256" key="4">
    <source>
        <dbReference type="ARBA" id="ARBA00022552"/>
    </source>
</evidence>
<evidence type="ECO:0000256" key="1">
    <source>
        <dbReference type="ARBA" id="ARBA00000582"/>
    </source>
</evidence>
<evidence type="ECO:0000256" key="5">
    <source>
        <dbReference type="ARBA" id="ARBA00022679"/>
    </source>
</evidence>
<feature type="region of interest" description="LID" evidence="10">
    <location>
        <begin position="117"/>
        <end position="127"/>
    </location>
</feature>
<dbReference type="Gene3D" id="3.40.50.300">
    <property type="entry name" value="P-loop containing nucleotide triphosphate hydrolases"/>
    <property type="match status" value="1"/>
</dbReference>
<dbReference type="FunFam" id="3.40.50.300:FF:000372">
    <property type="entry name" value="Adenylate kinase isoenzyme 6 homolog"/>
    <property type="match status" value="1"/>
</dbReference>
<organism evidence="11 12">
    <name type="scientific">Russula ochroleuca</name>
    <dbReference type="NCBI Taxonomy" id="152965"/>
    <lineage>
        <taxon>Eukaryota</taxon>
        <taxon>Fungi</taxon>
        <taxon>Dikarya</taxon>
        <taxon>Basidiomycota</taxon>
        <taxon>Agaricomycotina</taxon>
        <taxon>Agaricomycetes</taxon>
        <taxon>Russulales</taxon>
        <taxon>Russulaceae</taxon>
        <taxon>Russula</taxon>
    </lineage>
</organism>
<evidence type="ECO:0000256" key="8">
    <source>
        <dbReference type="ARBA" id="ARBA00022840"/>
    </source>
</evidence>
<dbReference type="GO" id="GO:0005737">
    <property type="term" value="C:cytoplasm"/>
    <property type="evidence" value="ECO:0007669"/>
    <property type="project" value="UniProtKB-SubCell"/>
</dbReference>
<evidence type="ECO:0000256" key="2">
    <source>
        <dbReference type="ARBA" id="ARBA00022490"/>
    </source>
</evidence>
<dbReference type="EC" id="2.7.4.3" evidence="10"/>
<keyword evidence="11" id="KW-0378">Hydrolase</keyword>
<dbReference type="GO" id="GO:0016887">
    <property type="term" value="F:ATP hydrolysis activity"/>
    <property type="evidence" value="ECO:0007669"/>
    <property type="project" value="UniProtKB-UniRule"/>
</dbReference>
<comment type="caution">
    <text evidence="10">Lacks conserved residue(s) required for the propagation of feature annotation.</text>
</comment>
<keyword evidence="9 10" id="KW-0539">Nucleus</keyword>
<dbReference type="AlphaFoldDB" id="A0A9P5MWF7"/>
<dbReference type="Pfam" id="PF13238">
    <property type="entry name" value="AAA_18"/>
    <property type="match status" value="1"/>
</dbReference>
<comment type="subunit">
    <text evidence="10">Interacts with small ribosomal subunit protein uS11. Not a structural component of 43S pre-ribosomes, but transiently interacts with them by binding to uS11.</text>
</comment>
<protein>
    <recommendedName>
        <fullName evidence="10">Adenylate kinase isoenzyme 6 homolog</fullName>
        <shortName evidence="10">AK6</shortName>
        <ecNumber evidence="10">2.7.4.3</ecNumber>
    </recommendedName>
    <alternativeName>
        <fullName evidence="10">Dual activity adenylate kinase/ATPase</fullName>
        <shortName evidence="10">AK/ATPase</shortName>
    </alternativeName>
</protein>
<comment type="similarity">
    <text evidence="10">Belongs to the adenylate kinase family. AK6 subfamily.</text>
</comment>
<dbReference type="HAMAP" id="MF_00039">
    <property type="entry name" value="Adenylate_kinase_AK6"/>
    <property type="match status" value="1"/>
</dbReference>
<evidence type="ECO:0000313" key="11">
    <source>
        <dbReference type="EMBL" id="KAF8480378.1"/>
    </source>
</evidence>
<keyword evidence="6 10" id="KW-0547">Nucleotide-binding</keyword>